<keyword evidence="4" id="KW-1185">Reference proteome</keyword>
<keyword evidence="3" id="KW-0067">ATP-binding</keyword>
<name>A0ABR7UZC7_9FLAO</name>
<dbReference type="InterPro" id="IPR014001">
    <property type="entry name" value="Helicase_ATP-bd"/>
</dbReference>
<dbReference type="CDD" id="cd18799">
    <property type="entry name" value="SF2_C_EcoAI-like"/>
    <property type="match status" value="1"/>
</dbReference>
<protein>
    <submittedName>
        <fullName evidence="3">DEAD/DEAH box helicase family protein</fullName>
    </submittedName>
</protein>
<dbReference type="SMART" id="SM00487">
    <property type="entry name" value="DEXDc"/>
    <property type="match status" value="1"/>
</dbReference>
<dbReference type="PANTHER" id="PTHR47396:SF1">
    <property type="entry name" value="ATP-DEPENDENT HELICASE IRC3-RELATED"/>
    <property type="match status" value="1"/>
</dbReference>
<accession>A0ABR7UZC7</accession>
<evidence type="ECO:0000313" key="4">
    <source>
        <dbReference type="Proteomes" id="UP001166021"/>
    </source>
</evidence>
<dbReference type="Gene3D" id="3.40.50.300">
    <property type="entry name" value="P-loop containing nucleotide triphosphate hydrolases"/>
    <property type="match status" value="2"/>
</dbReference>
<feature type="domain" description="Helicase ATP-binding" evidence="1">
    <location>
        <begin position="27"/>
        <end position="179"/>
    </location>
</feature>
<comment type="caution">
    <text evidence="3">The sequence shown here is derived from an EMBL/GenBank/DDBJ whole genome shotgun (WGS) entry which is preliminary data.</text>
</comment>
<evidence type="ECO:0000259" key="2">
    <source>
        <dbReference type="PROSITE" id="PS51194"/>
    </source>
</evidence>
<gene>
    <name evidence="3" type="ORF">HPE56_00625</name>
</gene>
<organism evidence="3 4">
    <name type="scientific">Maribacter aquimaris</name>
    <dbReference type="NCBI Taxonomy" id="2737171"/>
    <lineage>
        <taxon>Bacteria</taxon>
        <taxon>Pseudomonadati</taxon>
        <taxon>Bacteroidota</taxon>
        <taxon>Flavobacteriia</taxon>
        <taxon>Flavobacteriales</taxon>
        <taxon>Flavobacteriaceae</taxon>
        <taxon>Maribacter</taxon>
    </lineage>
</organism>
<reference evidence="3" key="1">
    <citation type="submission" date="2020-05" db="EMBL/GenBank/DDBJ databases">
        <title>The draft genome sequence of Maribacter sp. ANRC-HE7.</title>
        <authorList>
            <person name="Mu L."/>
        </authorList>
    </citation>
    <scope>NUCLEOTIDE SEQUENCE</scope>
    <source>
        <strain evidence="3">ANRC-HE7</strain>
    </source>
</reference>
<dbReference type="Pfam" id="PF00271">
    <property type="entry name" value="Helicase_C"/>
    <property type="match status" value="1"/>
</dbReference>
<dbReference type="PROSITE" id="PS51194">
    <property type="entry name" value="HELICASE_CTER"/>
    <property type="match status" value="1"/>
</dbReference>
<dbReference type="SUPFAM" id="SSF52540">
    <property type="entry name" value="P-loop containing nucleoside triphosphate hydrolases"/>
    <property type="match status" value="1"/>
</dbReference>
<keyword evidence="3" id="KW-0547">Nucleotide-binding</keyword>
<proteinExistence type="predicted"/>
<feature type="domain" description="Helicase C-terminal" evidence="2">
    <location>
        <begin position="232"/>
        <end position="401"/>
    </location>
</feature>
<dbReference type="SMART" id="SM00490">
    <property type="entry name" value="HELICc"/>
    <property type="match status" value="1"/>
</dbReference>
<dbReference type="GO" id="GO:0004386">
    <property type="term" value="F:helicase activity"/>
    <property type="evidence" value="ECO:0007669"/>
    <property type="project" value="UniProtKB-KW"/>
</dbReference>
<dbReference type="InterPro" id="IPR050742">
    <property type="entry name" value="Helicase_Restrict-Modif_Enz"/>
</dbReference>
<sequence>MEVQKNTKEKTLYDYQLEDLNTIFNYLEESPDNVNLLYQLPTGGGKTVVFSEIAKRYISKTQKKVVVLTHRIELSQQTSRMLHGFGVKNKIINSEVKELNDQDNFMCFVAMVETLNNRLQDEKIEINNIGLVIIDEAHYNSFRKLFKYFEHAVILGVTATPLSSNIKLPMKDNYQKLIVGESIESLINRRFLAKANMYNYDVSLQGLKLGINGDYTVKSSDELYGNQSMLGKLLNAYNEISKGKKTLIFNNGINTSIYVYETFKKAGLPIRHLDNKNTASERREILQWFSETPDAILSSVSILTTGFDEPTVETIMLNRATRSLTLYFQMIGRGSRVLPNKEEFTVVDLGNNIARFGLWNAPIDWQEIFHFPDFYLENIKNDEEIEREFVYEMPSELRKQFSNSENIEFDIKAEYKKVFAQGLKSKIVLENSIEQHAQICVENAEDVFDARILAKSLKEEIAYRVRQYSYCIMNNTKNYKEWLEEDYERKLRSKISKMFAERM</sequence>
<dbReference type="PANTHER" id="PTHR47396">
    <property type="entry name" value="TYPE I RESTRICTION ENZYME ECOKI R PROTEIN"/>
    <property type="match status" value="1"/>
</dbReference>
<dbReference type="RefSeq" id="WP_188241841.1">
    <property type="nucleotide sequence ID" value="NZ_JABTCF010000001.1"/>
</dbReference>
<dbReference type="InterPro" id="IPR006935">
    <property type="entry name" value="Helicase/UvrB_N"/>
</dbReference>
<evidence type="ECO:0000259" key="1">
    <source>
        <dbReference type="PROSITE" id="PS51192"/>
    </source>
</evidence>
<dbReference type="EMBL" id="JABTCF010000001">
    <property type="protein sequence ID" value="MBD0776283.1"/>
    <property type="molecule type" value="Genomic_DNA"/>
</dbReference>
<dbReference type="Proteomes" id="UP001166021">
    <property type="component" value="Unassembled WGS sequence"/>
</dbReference>
<dbReference type="Pfam" id="PF04851">
    <property type="entry name" value="ResIII"/>
    <property type="match status" value="1"/>
</dbReference>
<dbReference type="InterPro" id="IPR001650">
    <property type="entry name" value="Helicase_C-like"/>
</dbReference>
<dbReference type="PROSITE" id="PS51192">
    <property type="entry name" value="HELICASE_ATP_BIND_1"/>
    <property type="match status" value="1"/>
</dbReference>
<dbReference type="InterPro" id="IPR027417">
    <property type="entry name" value="P-loop_NTPase"/>
</dbReference>
<keyword evidence="3" id="KW-0378">Hydrolase</keyword>
<keyword evidence="3" id="KW-0347">Helicase</keyword>
<evidence type="ECO:0000313" key="3">
    <source>
        <dbReference type="EMBL" id="MBD0776283.1"/>
    </source>
</evidence>